<gene>
    <name evidence="3" type="ORF">NEF87_003217</name>
</gene>
<dbReference type="Gene3D" id="3.40.50.720">
    <property type="entry name" value="NAD(P)-binding Rossmann-like Domain"/>
    <property type="match status" value="1"/>
</dbReference>
<dbReference type="Pfam" id="PF01408">
    <property type="entry name" value="GFO_IDH_MocA"/>
    <property type="match status" value="1"/>
</dbReference>
<evidence type="ECO:0000259" key="2">
    <source>
        <dbReference type="Pfam" id="PF01408"/>
    </source>
</evidence>
<organism evidence="3 4">
    <name type="scientific">Candidatus Lokiarchaeum ossiferum</name>
    <dbReference type="NCBI Taxonomy" id="2951803"/>
    <lineage>
        <taxon>Archaea</taxon>
        <taxon>Promethearchaeati</taxon>
        <taxon>Promethearchaeota</taxon>
        <taxon>Promethearchaeia</taxon>
        <taxon>Promethearchaeales</taxon>
        <taxon>Promethearchaeaceae</taxon>
        <taxon>Candidatus Lokiarchaeum</taxon>
    </lineage>
</organism>
<protein>
    <submittedName>
        <fullName evidence="3">Inositol 2-dehydrogenase/D-chiro-inositol 3-dehydrogenase</fullName>
        <ecNumber evidence="3">1.1.1.369</ecNumber>
    </submittedName>
</protein>
<evidence type="ECO:0000313" key="4">
    <source>
        <dbReference type="Proteomes" id="UP001208689"/>
    </source>
</evidence>
<dbReference type="InterPro" id="IPR050463">
    <property type="entry name" value="Gfo/Idh/MocA_oxidrdct_glycsds"/>
</dbReference>
<keyword evidence="4" id="KW-1185">Reference proteome</keyword>
<proteinExistence type="predicted"/>
<dbReference type="InterPro" id="IPR000683">
    <property type="entry name" value="Gfo/Idh/MocA-like_OxRdtase_N"/>
</dbReference>
<reference evidence="3" key="1">
    <citation type="submission" date="2022-09" db="EMBL/GenBank/DDBJ databases">
        <title>Actin cytoskeleton and complex cell architecture in an #Asgard archaeon.</title>
        <authorList>
            <person name="Ponce Toledo R.I."/>
            <person name="Schleper C."/>
            <person name="Rodrigues Oliveira T."/>
            <person name="Wollweber F."/>
            <person name="Xu J."/>
            <person name="Rittmann S."/>
            <person name="Klingl A."/>
            <person name="Pilhofer M."/>
        </authorList>
    </citation>
    <scope>NUCLEOTIDE SEQUENCE</scope>
    <source>
        <strain evidence="3">B-35</strain>
    </source>
</reference>
<dbReference type="Proteomes" id="UP001208689">
    <property type="component" value="Chromosome"/>
</dbReference>
<dbReference type="SUPFAM" id="SSF51735">
    <property type="entry name" value="NAD(P)-binding Rossmann-fold domains"/>
    <property type="match status" value="1"/>
</dbReference>
<evidence type="ECO:0000256" key="1">
    <source>
        <dbReference type="ARBA" id="ARBA00023002"/>
    </source>
</evidence>
<dbReference type="EC" id="1.1.1.369" evidence="3"/>
<dbReference type="PANTHER" id="PTHR43818:SF11">
    <property type="entry name" value="BCDNA.GH03377"/>
    <property type="match status" value="1"/>
</dbReference>
<dbReference type="GO" id="GO:0016491">
    <property type="term" value="F:oxidoreductase activity"/>
    <property type="evidence" value="ECO:0007669"/>
    <property type="project" value="UniProtKB-KW"/>
</dbReference>
<dbReference type="Gene3D" id="3.30.360.10">
    <property type="entry name" value="Dihydrodipicolinate Reductase, domain 2"/>
    <property type="match status" value="1"/>
</dbReference>
<name>A0ABY6HVP6_9ARCH</name>
<feature type="domain" description="Gfo/Idh/MocA-like oxidoreductase N-terminal" evidence="2">
    <location>
        <begin position="17"/>
        <end position="127"/>
    </location>
</feature>
<evidence type="ECO:0000313" key="3">
    <source>
        <dbReference type="EMBL" id="UYP46932.1"/>
    </source>
</evidence>
<accession>A0ABY6HVP6</accession>
<sequence length="380" mass="42214">MGTRKIKYGLAGFGLNGWGHIMEIKFGPLLRGRAEFIACFDPNPKNQQKLSKHKNVKIAQSFEDLLDTPGMDAIIVSSPPQFHADQVVAGLEAGKHVYSEVPMALNETEIERIIAAEELSRKKYQYGENYTFFSEVLYAGNLISSGKIGPAVYAESEYLHDVTYRWRQGFMGGPETPRIESWYSLIEPMQYAHTIGPAQVALGGIESPAPFIEVKSYINSNGGYQGDPICRPSGSFQVALFRTENNAVAKCANAFVIAREPTRMMIQVIGRTGSYECYQIGKPGRQFIADGHKITRFRHRKGKAKRVGKFQLSRNVPLRLGTYHGAQPRIMDNWFTSIEKDLIPALNAKVAANMCMAGICAAKSAHQNSSESIPVYNSKH</sequence>
<dbReference type="PANTHER" id="PTHR43818">
    <property type="entry name" value="BCDNA.GH03377"/>
    <property type="match status" value="1"/>
</dbReference>
<dbReference type="InterPro" id="IPR036291">
    <property type="entry name" value="NAD(P)-bd_dom_sf"/>
</dbReference>
<keyword evidence="1 3" id="KW-0560">Oxidoreductase</keyword>
<dbReference type="EMBL" id="CP104013">
    <property type="protein sequence ID" value="UYP46932.1"/>
    <property type="molecule type" value="Genomic_DNA"/>
</dbReference>